<gene>
    <name evidence="1" type="ORF">HNQ88_004140</name>
</gene>
<evidence type="ECO:0000313" key="2">
    <source>
        <dbReference type="Proteomes" id="UP001185092"/>
    </source>
</evidence>
<dbReference type="Proteomes" id="UP001185092">
    <property type="component" value="Unassembled WGS sequence"/>
</dbReference>
<reference evidence="1" key="1">
    <citation type="submission" date="2023-07" db="EMBL/GenBank/DDBJ databases">
        <title>Genomic Encyclopedia of Type Strains, Phase IV (KMG-IV): sequencing the most valuable type-strain genomes for metagenomic binning, comparative biology and taxonomic classification.</title>
        <authorList>
            <person name="Goeker M."/>
        </authorList>
    </citation>
    <scope>NUCLEOTIDE SEQUENCE</scope>
    <source>
        <strain evidence="1">DSM 26174</strain>
    </source>
</reference>
<dbReference type="EMBL" id="JAVDQD010000006">
    <property type="protein sequence ID" value="MDR6241064.1"/>
    <property type="molecule type" value="Genomic_DNA"/>
</dbReference>
<accession>A0AAE3XS75</accession>
<name>A0AAE3XS75_9BACT</name>
<dbReference type="AlphaFoldDB" id="A0AAE3XS75"/>
<comment type="caution">
    <text evidence="1">The sequence shown here is derived from an EMBL/GenBank/DDBJ whole genome shotgun (WGS) entry which is preliminary data.</text>
</comment>
<organism evidence="1 2">
    <name type="scientific">Aureibacter tunicatorum</name>
    <dbReference type="NCBI Taxonomy" id="866807"/>
    <lineage>
        <taxon>Bacteria</taxon>
        <taxon>Pseudomonadati</taxon>
        <taxon>Bacteroidota</taxon>
        <taxon>Cytophagia</taxon>
        <taxon>Cytophagales</taxon>
        <taxon>Persicobacteraceae</taxon>
        <taxon>Aureibacter</taxon>
    </lineage>
</organism>
<keyword evidence="2" id="KW-1185">Reference proteome</keyword>
<sequence>MNLKLHLGVFLTGCSLLMASCQQTSDLDEVIEIDSFENSIVRSETEPTASVNSLGDYKPLVYHHAPVHIQDVDQTGRYSLGGVSDYVTAIDFDGDWVSTNNWDNLKSKNDCKAVSYYSVVESETHYFILYTFFHPRDWTDIFFLYSLDQHENDLEGALHIIRKDGSQFGSLEGVVTVFHSDFYSYKPQGSSLSGGHENIDGTCDRENYDGSLRVLTTQEAKGHGMKTFPDFKPGGSDYVKYYPSLTISEYPSDDYDRHVKYKLVDIFETNGIWDRRFDTRFLINAKYFPNSFTNNGSANTPWNWDDGNDGASYTGEIANNPAKLTAHYFSNLGEFSRNYTYNPYTGVK</sequence>
<proteinExistence type="predicted"/>
<protein>
    <submittedName>
        <fullName evidence="1">Uncharacterized protein</fullName>
    </submittedName>
</protein>
<evidence type="ECO:0000313" key="1">
    <source>
        <dbReference type="EMBL" id="MDR6241064.1"/>
    </source>
</evidence>
<dbReference type="RefSeq" id="WP_309941566.1">
    <property type="nucleotide sequence ID" value="NZ_AP025305.1"/>
</dbReference>
<dbReference type="PROSITE" id="PS51257">
    <property type="entry name" value="PROKAR_LIPOPROTEIN"/>
    <property type="match status" value="1"/>
</dbReference>